<keyword evidence="3" id="KW-0479">Metal-binding</keyword>
<keyword evidence="7" id="KW-0413">Isomerase</keyword>
<dbReference type="SUPFAM" id="SSF51366">
    <property type="entry name" value="Ribulose-phoshate binding barrel"/>
    <property type="match status" value="1"/>
</dbReference>
<dbReference type="GO" id="GO:0005975">
    <property type="term" value="P:carbohydrate metabolic process"/>
    <property type="evidence" value="ECO:0007669"/>
    <property type="project" value="InterPro"/>
</dbReference>
<protein>
    <recommendedName>
        <fullName evidence="8">Plant heme peroxidase family profile domain-containing protein</fullName>
    </recommendedName>
</protein>
<dbReference type="GO" id="GO:0004601">
    <property type="term" value="F:peroxidase activity"/>
    <property type="evidence" value="ECO:0007669"/>
    <property type="project" value="InterPro"/>
</dbReference>
<dbReference type="InterPro" id="IPR002016">
    <property type="entry name" value="Haem_peroxidase"/>
</dbReference>
<evidence type="ECO:0000256" key="7">
    <source>
        <dbReference type="ARBA" id="ARBA00023235"/>
    </source>
</evidence>
<keyword evidence="5" id="KW-0560">Oxidoreductase</keyword>
<dbReference type="InterPro" id="IPR010255">
    <property type="entry name" value="Haem_peroxidase_sf"/>
</dbReference>
<dbReference type="InterPro" id="IPR013785">
    <property type="entry name" value="Aldolase_TIM"/>
</dbReference>
<sequence>MRCLSRRRDGRISVVSNTDILLLLDFELAILIDLFISKGLSQVEMIILSGVHTMDIVHYDAFSKQLDTATLTLEVKYATPVEMTLVMTVEPRFGGQKFIRETMDKVCTLRKEFPNLDIELSKGYVDKYVKVYLNLRGGSFLVVAQRFV</sequence>
<dbReference type="Gene3D" id="3.20.20.70">
    <property type="entry name" value="Aldolase class I"/>
    <property type="match status" value="1"/>
</dbReference>
<dbReference type="InterPro" id="IPR019793">
    <property type="entry name" value="Peroxidases_heam-ligand_BS"/>
</dbReference>
<comment type="caution">
    <text evidence="9">The sequence shown here is derived from an EMBL/GenBank/DDBJ whole genome shotgun (WGS) entry which is preliminary data.</text>
</comment>
<dbReference type="PROSITE" id="PS50873">
    <property type="entry name" value="PEROXIDASE_4"/>
    <property type="match status" value="1"/>
</dbReference>
<comment type="cofactor">
    <cofactor evidence="1">
        <name>heme b</name>
        <dbReference type="ChEBI" id="CHEBI:60344"/>
    </cofactor>
</comment>
<evidence type="ECO:0000259" key="8">
    <source>
        <dbReference type="PROSITE" id="PS50873"/>
    </source>
</evidence>
<dbReference type="EMBL" id="JACMSC010000016">
    <property type="protein sequence ID" value="KAG6482460.1"/>
    <property type="molecule type" value="Genomic_DNA"/>
</dbReference>
<dbReference type="GO" id="GO:0046872">
    <property type="term" value="F:metal ion binding"/>
    <property type="evidence" value="ECO:0007669"/>
    <property type="project" value="UniProtKB-KW"/>
</dbReference>
<keyword evidence="10" id="KW-1185">Reference proteome</keyword>
<evidence type="ECO:0000256" key="4">
    <source>
        <dbReference type="ARBA" id="ARBA00022837"/>
    </source>
</evidence>
<keyword evidence="4" id="KW-0106">Calcium</keyword>
<evidence type="ECO:0000256" key="2">
    <source>
        <dbReference type="ARBA" id="ARBA00006873"/>
    </source>
</evidence>
<evidence type="ECO:0000256" key="3">
    <source>
        <dbReference type="ARBA" id="ARBA00022723"/>
    </source>
</evidence>
<dbReference type="PROSITE" id="PS00435">
    <property type="entry name" value="PEROXIDASE_1"/>
    <property type="match status" value="1"/>
</dbReference>
<gene>
    <name evidence="9" type="ORF">ZIOFF_059091</name>
</gene>
<keyword evidence="6" id="KW-0408">Iron</keyword>
<dbReference type="PANTHER" id="PTHR11749">
    <property type="entry name" value="RIBULOSE-5-PHOSPHATE-3-EPIMERASE"/>
    <property type="match status" value="1"/>
</dbReference>
<dbReference type="InterPro" id="IPR000056">
    <property type="entry name" value="Ribul_P_3_epim-like"/>
</dbReference>
<accession>A0A8J5KB42</accession>
<comment type="similarity">
    <text evidence="2">Belongs to the peroxidase family. Ascorbate peroxidase subfamily.</text>
</comment>
<evidence type="ECO:0000256" key="5">
    <source>
        <dbReference type="ARBA" id="ARBA00023002"/>
    </source>
</evidence>
<dbReference type="GO" id="GO:0016857">
    <property type="term" value="F:racemase and epimerase activity, acting on carbohydrates and derivatives"/>
    <property type="evidence" value="ECO:0007669"/>
    <property type="project" value="InterPro"/>
</dbReference>
<evidence type="ECO:0000313" key="10">
    <source>
        <dbReference type="Proteomes" id="UP000734854"/>
    </source>
</evidence>
<dbReference type="AlphaFoldDB" id="A0A8J5KB42"/>
<dbReference type="GO" id="GO:0020037">
    <property type="term" value="F:heme binding"/>
    <property type="evidence" value="ECO:0007669"/>
    <property type="project" value="InterPro"/>
</dbReference>
<evidence type="ECO:0000256" key="6">
    <source>
        <dbReference type="ARBA" id="ARBA00023004"/>
    </source>
</evidence>
<dbReference type="Pfam" id="PF00834">
    <property type="entry name" value="Ribul_P_3_epim"/>
    <property type="match status" value="1"/>
</dbReference>
<reference evidence="9 10" key="1">
    <citation type="submission" date="2020-08" db="EMBL/GenBank/DDBJ databases">
        <title>Plant Genome Project.</title>
        <authorList>
            <person name="Zhang R.-G."/>
        </authorList>
    </citation>
    <scope>NUCLEOTIDE SEQUENCE [LARGE SCALE GENOMIC DNA]</scope>
    <source>
        <tissue evidence="9">Rhizome</tissue>
    </source>
</reference>
<organism evidence="9 10">
    <name type="scientific">Zingiber officinale</name>
    <name type="common">Ginger</name>
    <name type="synonym">Amomum zingiber</name>
    <dbReference type="NCBI Taxonomy" id="94328"/>
    <lineage>
        <taxon>Eukaryota</taxon>
        <taxon>Viridiplantae</taxon>
        <taxon>Streptophyta</taxon>
        <taxon>Embryophyta</taxon>
        <taxon>Tracheophyta</taxon>
        <taxon>Spermatophyta</taxon>
        <taxon>Magnoliopsida</taxon>
        <taxon>Liliopsida</taxon>
        <taxon>Zingiberales</taxon>
        <taxon>Zingiberaceae</taxon>
        <taxon>Zingiber</taxon>
    </lineage>
</organism>
<evidence type="ECO:0000256" key="1">
    <source>
        <dbReference type="ARBA" id="ARBA00001970"/>
    </source>
</evidence>
<evidence type="ECO:0000313" key="9">
    <source>
        <dbReference type="EMBL" id="KAG6482460.1"/>
    </source>
</evidence>
<proteinExistence type="inferred from homology"/>
<dbReference type="SUPFAM" id="SSF48113">
    <property type="entry name" value="Heme-dependent peroxidases"/>
    <property type="match status" value="1"/>
</dbReference>
<dbReference type="Pfam" id="PF00141">
    <property type="entry name" value="peroxidase"/>
    <property type="match status" value="1"/>
</dbReference>
<dbReference type="GO" id="GO:0006979">
    <property type="term" value="P:response to oxidative stress"/>
    <property type="evidence" value="ECO:0007669"/>
    <property type="project" value="InterPro"/>
</dbReference>
<feature type="domain" description="Plant heme peroxidase family profile" evidence="8">
    <location>
        <begin position="7"/>
        <end position="137"/>
    </location>
</feature>
<dbReference type="InterPro" id="IPR011060">
    <property type="entry name" value="RibuloseP-bd_barrel"/>
</dbReference>
<dbReference type="Proteomes" id="UP000734854">
    <property type="component" value="Unassembled WGS sequence"/>
</dbReference>
<name>A0A8J5KB42_ZINOF</name>